<dbReference type="AlphaFoldDB" id="A0AA97GVV4"/>
<evidence type="ECO:0008006" key="3">
    <source>
        <dbReference type="Google" id="ProtNLM"/>
    </source>
</evidence>
<dbReference type="RefSeq" id="WP_420041304.1">
    <property type="nucleotide sequence ID" value="NZ_CP128986.1"/>
</dbReference>
<evidence type="ECO:0000313" key="2">
    <source>
        <dbReference type="EMBL" id="WOC12043.1"/>
    </source>
</evidence>
<sequence>MTGWQFAGAVTVLACGTYALRVAGLMLRTRTTVSPAVEALMERSTMVLLIAVGLTTTLFEGSALAGPARPIGVAIGVLAAWFKAPLVAVVVLAAAATAVLRLAGVP</sequence>
<keyword evidence="1" id="KW-0812">Transmembrane</keyword>
<dbReference type="Pfam" id="PF05437">
    <property type="entry name" value="AzlD"/>
    <property type="match status" value="1"/>
</dbReference>
<proteinExistence type="predicted"/>
<name>A0AA97GVV4_9ACTN</name>
<dbReference type="InterPro" id="IPR008407">
    <property type="entry name" value="Brnchd-chn_aa_trnsp_AzlD"/>
</dbReference>
<gene>
    <name evidence="2" type="ORF">MP11Mi_11250</name>
</gene>
<keyword evidence="1" id="KW-1133">Transmembrane helix</keyword>
<keyword evidence="1" id="KW-0472">Membrane</keyword>
<accession>A0AA97GVV4</accession>
<feature type="transmembrane region" description="Helical" evidence="1">
    <location>
        <begin position="71"/>
        <end position="100"/>
    </location>
</feature>
<reference evidence="2" key="1">
    <citation type="submission" date="2023-06" db="EMBL/GenBank/DDBJ databases">
        <title>Gordonia sp. nov. and Pseudochrobactrum sp. nov., two species isolated from the burying beetle Nicrophorus vespilloides.</title>
        <authorList>
            <person name="Poehlein A."/>
            <person name="Guzman J."/>
            <person name="Daniel R."/>
            <person name="Vilcinskas A."/>
        </authorList>
    </citation>
    <scope>NUCLEOTIDE SEQUENCE</scope>
    <source>
        <strain evidence="2">MP11Mi</strain>
    </source>
</reference>
<dbReference type="EMBL" id="CP128986">
    <property type="protein sequence ID" value="WOC12043.1"/>
    <property type="molecule type" value="Genomic_DNA"/>
</dbReference>
<organism evidence="2">
    <name type="scientific">Gordonia sp. MP11Mi</name>
    <dbReference type="NCBI Taxonomy" id="3022769"/>
    <lineage>
        <taxon>Bacteria</taxon>
        <taxon>Bacillati</taxon>
        <taxon>Actinomycetota</taxon>
        <taxon>Actinomycetes</taxon>
        <taxon>Mycobacteriales</taxon>
        <taxon>Gordoniaceae</taxon>
        <taxon>Gordonia</taxon>
    </lineage>
</organism>
<evidence type="ECO:0000256" key="1">
    <source>
        <dbReference type="SAM" id="Phobius"/>
    </source>
</evidence>
<feature type="transmembrane region" description="Helical" evidence="1">
    <location>
        <begin position="6"/>
        <end position="27"/>
    </location>
</feature>
<feature type="transmembrane region" description="Helical" evidence="1">
    <location>
        <begin position="47"/>
        <end position="65"/>
    </location>
</feature>
<protein>
    <recommendedName>
        <fullName evidence="3">AzlD domain-containing protein</fullName>
    </recommendedName>
</protein>